<keyword evidence="2" id="KW-0548">Nucleotidyltransferase</keyword>
<dbReference type="GO" id="GO:0003964">
    <property type="term" value="F:RNA-directed DNA polymerase activity"/>
    <property type="evidence" value="ECO:0007669"/>
    <property type="project" value="UniProtKB-KW"/>
</dbReference>
<evidence type="ECO:0000256" key="6">
    <source>
        <dbReference type="ARBA" id="ARBA00022918"/>
    </source>
</evidence>
<keyword evidence="7" id="KW-0732">Signal</keyword>
<keyword evidence="10" id="KW-1185">Reference proteome</keyword>
<evidence type="ECO:0000256" key="2">
    <source>
        <dbReference type="ARBA" id="ARBA00022695"/>
    </source>
</evidence>
<evidence type="ECO:0000256" key="5">
    <source>
        <dbReference type="ARBA" id="ARBA00022801"/>
    </source>
</evidence>
<accession>A0AAD4V3L7</accession>
<organism evidence="9 10">
    <name type="scientific">Prunus dulcis</name>
    <name type="common">Almond</name>
    <name type="synonym">Amygdalus dulcis</name>
    <dbReference type="NCBI Taxonomy" id="3755"/>
    <lineage>
        <taxon>Eukaryota</taxon>
        <taxon>Viridiplantae</taxon>
        <taxon>Streptophyta</taxon>
        <taxon>Embryophyta</taxon>
        <taxon>Tracheophyta</taxon>
        <taxon>Spermatophyta</taxon>
        <taxon>Magnoliopsida</taxon>
        <taxon>eudicotyledons</taxon>
        <taxon>Gunneridae</taxon>
        <taxon>Pentapetalae</taxon>
        <taxon>rosids</taxon>
        <taxon>fabids</taxon>
        <taxon>Rosales</taxon>
        <taxon>Rosaceae</taxon>
        <taxon>Amygdaloideae</taxon>
        <taxon>Amygdaleae</taxon>
        <taxon>Prunus</taxon>
    </lineage>
</organism>
<proteinExistence type="predicted"/>
<feature type="signal peptide" evidence="7">
    <location>
        <begin position="1"/>
        <end position="21"/>
    </location>
</feature>
<comment type="caution">
    <text evidence="9">The sequence shown here is derived from an EMBL/GenBank/DDBJ whole genome shotgun (WGS) entry which is preliminary data.</text>
</comment>
<dbReference type="EMBL" id="JAJFAZ020000007">
    <property type="protein sequence ID" value="KAI5317870.1"/>
    <property type="molecule type" value="Genomic_DNA"/>
</dbReference>
<name>A0AAD4V3L7_PRUDU</name>
<dbReference type="AlphaFoldDB" id="A0AAD4V3L7"/>
<evidence type="ECO:0000256" key="1">
    <source>
        <dbReference type="ARBA" id="ARBA00022679"/>
    </source>
</evidence>
<evidence type="ECO:0000313" key="10">
    <source>
        <dbReference type="Proteomes" id="UP001054821"/>
    </source>
</evidence>
<keyword evidence="5" id="KW-0378">Hydrolase</keyword>
<sequence>MGGGGAWWWCWCWCRLGLIGGGDVGIGSVRFGGSGKVSGGCGDDGLTFVALPLLCEDLFAYLAMSDSAVPSALMWEELGAQHPVFYKLKVLLGAETCSPKMEKLILALVVSAGKLRPYYQARRIIVMTKFPLRLILHSPYLLRDS</sequence>
<keyword evidence="6" id="KW-0695">RNA-directed DNA polymerase</keyword>
<dbReference type="InterPro" id="IPR043502">
    <property type="entry name" value="DNA/RNA_pol_sf"/>
</dbReference>
<keyword evidence="1" id="KW-0808">Transferase</keyword>
<evidence type="ECO:0000256" key="7">
    <source>
        <dbReference type="SAM" id="SignalP"/>
    </source>
</evidence>
<evidence type="ECO:0000259" key="8">
    <source>
        <dbReference type="Pfam" id="PF17917"/>
    </source>
</evidence>
<dbReference type="GO" id="GO:0004519">
    <property type="term" value="F:endonuclease activity"/>
    <property type="evidence" value="ECO:0007669"/>
    <property type="project" value="UniProtKB-KW"/>
</dbReference>
<dbReference type="GO" id="GO:0016787">
    <property type="term" value="F:hydrolase activity"/>
    <property type="evidence" value="ECO:0007669"/>
    <property type="project" value="UniProtKB-KW"/>
</dbReference>
<evidence type="ECO:0000256" key="4">
    <source>
        <dbReference type="ARBA" id="ARBA00022759"/>
    </source>
</evidence>
<protein>
    <recommendedName>
        <fullName evidence="8">Reverse transcriptase RNase H-like domain-containing protein</fullName>
    </recommendedName>
</protein>
<evidence type="ECO:0000313" key="9">
    <source>
        <dbReference type="EMBL" id="KAI5317870.1"/>
    </source>
</evidence>
<reference evidence="9 10" key="1">
    <citation type="journal article" date="2022" name="G3 (Bethesda)">
        <title>Whole-genome sequence and methylome profiling of the almond [Prunus dulcis (Mill.) D.A. Webb] cultivar 'Nonpareil'.</title>
        <authorList>
            <person name="D'Amico-Willman K.M."/>
            <person name="Ouma W.Z."/>
            <person name="Meulia T."/>
            <person name="Sideli G.M."/>
            <person name="Gradziel T.M."/>
            <person name="Fresnedo-Ramirez J."/>
        </authorList>
    </citation>
    <scope>NUCLEOTIDE SEQUENCE [LARGE SCALE GENOMIC DNA]</scope>
    <source>
        <strain evidence="9">Clone GOH B32 T37-40</strain>
    </source>
</reference>
<gene>
    <name evidence="9" type="ORF">L3X38_037577</name>
</gene>
<keyword evidence="4" id="KW-0255">Endonuclease</keyword>
<dbReference type="InterPro" id="IPR041373">
    <property type="entry name" value="RT_RNaseH"/>
</dbReference>
<keyword evidence="3" id="KW-0540">Nuclease</keyword>
<evidence type="ECO:0000256" key="3">
    <source>
        <dbReference type="ARBA" id="ARBA00022722"/>
    </source>
</evidence>
<feature type="domain" description="Reverse transcriptase RNase H-like" evidence="8">
    <location>
        <begin position="63"/>
        <end position="129"/>
    </location>
</feature>
<dbReference type="SUPFAM" id="SSF56672">
    <property type="entry name" value="DNA/RNA polymerases"/>
    <property type="match status" value="1"/>
</dbReference>
<dbReference type="Proteomes" id="UP001054821">
    <property type="component" value="Chromosome 7"/>
</dbReference>
<feature type="chain" id="PRO_5042021670" description="Reverse transcriptase RNase H-like domain-containing protein" evidence="7">
    <location>
        <begin position="22"/>
        <end position="145"/>
    </location>
</feature>
<dbReference type="Pfam" id="PF17917">
    <property type="entry name" value="RT_RNaseH"/>
    <property type="match status" value="1"/>
</dbReference>